<keyword evidence="6" id="KW-1185">Reference proteome</keyword>
<sequence>MKPAAELAAAGLAPAGPVADSKLDLQGADSCPSQPSPSSSSSSSVATAAAAEAAAASEAVSDSLQCPICCDLLLLPVVTACGHAYCLDCFEAWRLHAAATYHTVGSLLGRLHCPVCRSPLPRHFNAGPALPGAGGRAGRAIGRSGRSSSGFLSAAMAASAAAAVVNSSGGVGSSSCVAAAAAPPLVPCAALGDAIAALCPARYAERLARRQEQLQQLQRLQELKPQAAGSGQDGQRHRGRRHGARDGDRAGGGGGGTGGAAAGAGEPWQADAATLLERSGSGASASSSGGFDARAPQPHDLVGLPWPLRALAAPWRRLAGAARRASHGLRRLLPPPLPGAPWHGPTHDGLTLPQPSALEVLVTLGLVGIYLASCGCIALAVLEDVGAAMGRGLNWLRRRRSQPRLWRRLAAAVAAALGGGRHRRRGVSARSSGGGGGGDGAAGLWRRGVGSRSRPSQQRALLPPWPFAWPSAGGLLPLGLFAGGNGVGGGSGGGGTSSNPGSGGLLSQVLQPQHHWAARQPADPLIRAGGAGSGSSGGEEEGLVGGRRRRAVCEGPGAGGMLGTSRPGERSLRSSRGRAQQGQQQLQGTGQASSRRASLWAARAELLA</sequence>
<dbReference type="GO" id="GO:0061630">
    <property type="term" value="F:ubiquitin protein ligase activity"/>
    <property type="evidence" value="ECO:0000318"/>
    <property type="project" value="GO_Central"/>
</dbReference>
<evidence type="ECO:0000259" key="4">
    <source>
        <dbReference type="PROSITE" id="PS50089"/>
    </source>
</evidence>
<dbReference type="SMART" id="SM00184">
    <property type="entry name" value="RING"/>
    <property type="match status" value="1"/>
</dbReference>
<feature type="transmembrane region" description="Helical" evidence="3">
    <location>
        <begin position="360"/>
        <end position="382"/>
    </location>
</feature>
<evidence type="ECO:0000256" key="2">
    <source>
        <dbReference type="SAM" id="MobiDB-lite"/>
    </source>
</evidence>
<keyword evidence="3" id="KW-1133">Transmembrane helix</keyword>
<evidence type="ECO:0000256" key="3">
    <source>
        <dbReference type="SAM" id="Phobius"/>
    </source>
</evidence>
<feature type="region of interest" description="Disordered" evidence="2">
    <location>
        <begin position="277"/>
        <end position="296"/>
    </location>
</feature>
<feature type="region of interest" description="Disordered" evidence="2">
    <location>
        <begin position="524"/>
        <end position="595"/>
    </location>
</feature>
<keyword evidence="1" id="KW-0479">Metal-binding</keyword>
<dbReference type="ExpressionAtlas" id="A0A2K3DQH3">
    <property type="expression patterns" value="baseline"/>
</dbReference>
<dbReference type="KEGG" id="cre:CHLRE_06g294600v5"/>
<dbReference type="PANTHER" id="PTHR15898">
    <property type="entry name" value="BIFUNCTIONAL APOPTOSIS REGULATOR"/>
    <property type="match status" value="1"/>
</dbReference>
<dbReference type="OrthoDB" id="546518at2759"/>
<accession>A0A2K3DQH3</accession>
<dbReference type="Pfam" id="PF15227">
    <property type="entry name" value="zf-C3HC4_4"/>
    <property type="match status" value="1"/>
</dbReference>
<keyword evidence="3" id="KW-0472">Membrane</keyword>
<dbReference type="PROSITE" id="PS50089">
    <property type="entry name" value="ZF_RING_2"/>
    <property type="match status" value="1"/>
</dbReference>
<feature type="domain" description="RING-type" evidence="4">
    <location>
        <begin position="66"/>
        <end position="117"/>
    </location>
</feature>
<dbReference type="AlphaFoldDB" id="A0A2K3DQH3"/>
<evidence type="ECO:0000313" key="6">
    <source>
        <dbReference type="Proteomes" id="UP000006906"/>
    </source>
</evidence>
<feature type="region of interest" description="Disordered" evidence="2">
    <location>
        <begin position="20"/>
        <end position="43"/>
    </location>
</feature>
<dbReference type="RefSeq" id="XP_042924189.1">
    <property type="nucleotide sequence ID" value="XM_043063483.1"/>
</dbReference>
<dbReference type="Gene3D" id="3.30.40.10">
    <property type="entry name" value="Zinc/RING finger domain, C3HC4 (zinc finger)"/>
    <property type="match status" value="1"/>
</dbReference>
<feature type="region of interest" description="Disordered" evidence="2">
    <location>
        <begin position="422"/>
        <end position="458"/>
    </location>
</feature>
<dbReference type="InParanoid" id="A0A2K3DQH3"/>
<feature type="compositionally biased region" description="Gly residues" evidence="2">
    <location>
        <begin position="250"/>
        <end position="262"/>
    </location>
</feature>
<dbReference type="SUPFAM" id="SSF57850">
    <property type="entry name" value="RING/U-box"/>
    <property type="match status" value="1"/>
</dbReference>
<organism evidence="5 6">
    <name type="scientific">Chlamydomonas reinhardtii</name>
    <name type="common">Chlamydomonas smithii</name>
    <dbReference type="NCBI Taxonomy" id="3055"/>
    <lineage>
        <taxon>Eukaryota</taxon>
        <taxon>Viridiplantae</taxon>
        <taxon>Chlorophyta</taxon>
        <taxon>core chlorophytes</taxon>
        <taxon>Chlorophyceae</taxon>
        <taxon>CS clade</taxon>
        <taxon>Chlamydomonadales</taxon>
        <taxon>Chlamydomonadaceae</taxon>
        <taxon>Chlamydomonas</taxon>
    </lineage>
</organism>
<dbReference type="InterPro" id="IPR013083">
    <property type="entry name" value="Znf_RING/FYVE/PHD"/>
</dbReference>
<feature type="compositionally biased region" description="Low complexity" evidence="2">
    <location>
        <begin position="279"/>
        <end position="290"/>
    </location>
</feature>
<keyword evidence="1" id="KW-0863">Zinc-finger</keyword>
<feature type="region of interest" description="Disordered" evidence="2">
    <location>
        <begin position="222"/>
        <end position="265"/>
    </location>
</feature>
<protein>
    <recommendedName>
        <fullName evidence="4">RING-type domain-containing protein</fullName>
    </recommendedName>
</protein>
<dbReference type="GeneID" id="66053822"/>
<dbReference type="Proteomes" id="UP000006906">
    <property type="component" value="Chromosome 6"/>
</dbReference>
<gene>
    <name evidence="5" type="ORF">CHLRE_06g294600v5</name>
</gene>
<evidence type="ECO:0000313" key="5">
    <source>
        <dbReference type="EMBL" id="PNW82796.1"/>
    </source>
</evidence>
<dbReference type="EMBL" id="CM008967">
    <property type="protein sequence ID" value="PNW82796.1"/>
    <property type="molecule type" value="Genomic_DNA"/>
</dbReference>
<feature type="compositionally biased region" description="Low complexity" evidence="2">
    <location>
        <begin position="577"/>
        <end position="595"/>
    </location>
</feature>
<evidence type="ECO:0000256" key="1">
    <source>
        <dbReference type="PROSITE-ProRule" id="PRU00175"/>
    </source>
</evidence>
<name>A0A2K3DQH3_CHLRE</name>
<dbReference type="PANTHER" id="PTHR15898:SF13">
    <property type="entry name" value="BIFUNCTIONAL APOPTOSIS REGULATOR"/>
    <property type="match status" value="1"/>
</dbReference>
<keyword evidence="3" id="KW-0812">Transmembrane</keyword>
<dbReference type="InterPro" id="IPR001841">
    <property type="entry name" value="Znf_RING"/>
</dbReference>
<reference evidence="5 6" key="1">
    <citation type="journal article" date="2007" name="Science">
        <title>The Chlamydomonas genome reveals the evolution of key animal and plant functions.</title>
        <authorList>
            <person name="Merchant S.S."/>
            <person name="Prochnik S.E."/>
            <person name="Vallon O."/>
            <person name="Harris E.H."/>
            <person name="Karpowicz S.J."/>
            <person name="Witman G.B."/>
            <person name="Terry A."/>
            <person name="Salamov A."/>
            <person name="Fritz-Laylin L.K."/>
            <person name="Marechal-Drouard L."/>
            <person name="Marshall W.F."/>
            <person name="Qu L.H."/>
            <person name="Nelson D.R."/>
            <person name="Sanderfoot A.A."/>
            <person name="Spalding M.H."/>
            <person name="Kapitonov V.V."/>
            <person name="Ren Q."/>
            <person name="Ferris P."/>
            <person name="Lindquist E."/>
            <person name="Shapiro H."/>
            <person name="Lucas S.M."/>
            <person name="Grimwood J."/>
            <person name="Schmutz J."/>
            <person name="Cardol P."/>
            <person name="Cerutti H."/>
            <person name="Chanfreau G."/>
            <person name="Chen C.L."/>
            <person name="Cognat V."/>
            <person name="Croft M.T."/>
            <person name="Dent R."/>
            <person name="Dutcher S."/>
            <person name="Fernandez E."/>
            <person name="Fukuzawa H."/>
            <person name="Gonzalez-Ballester D."/>
            <person name="Gonzalez-Halphen D."/>
            <person name="Hallmann A."/>
            <person name="Hanikenne M."/>
            <person name="Hippler M."/>
            <person name="Inwood W."/>
            <person name="Jabbari K."/>
            <person name="Kalanon M."/>
            <person name="Kuras R."/>
            <person name="Lefebvre P.A."/>
            <person name="Lemaire S.D."/>
            <person name="Lobanov A.V."/>
            <person name="Lohr M."/>
            <person name="Manuell A."/>
            <person name="Meier I."/>
            <person name="Mets L."/>
            <person name="Mittag M."/>
            <person name="Mittelmeier T."/>
            <person name="Moroney J.V."/>
            <person name="Moseley J."/>
            <person name="Napoli C."/>
            <person name="Nedelcu A.M."/>
            <person name="Niyogi K."/>
            <person name="Novoselov S.V."/>
            <person name="Paulsen I.T."/>
            <person name="Pazour G."/>
            <person name="Purton S."/>
            <person name="Ral J.P."/>
            <person name="Riano-Pachon D.M."/>
            <person name="Riekhof W."/>
            <person name="Rymarquis L."/>
            <person name="Schroda M."/>
            <person name="Stern D."/>
            <person name="Umen J."/>
            <person name="Willows R."/>
            <person name="Wilson N."/>
            <person name="Zimmer S.L."/>
            <person name="Allmer J."/>
            <person name="Balk J."/>
            <person name="Bisova K."/>
            <person name="Chen C.J."/>
            <person name="Elias M."/>
            <person name="Gendler K."/>
            <person name="Hauser C."/>
            <person name="Lamb M.R."/>
            <person name="Ledford H."/>
            <person name="Long J.C."/>
            <person name="Minagawa J."/>
            <person name="Page M.D."/>
            <person name="Pan J."/>
            <person name="Pootakham W."/>
            <person name="Roje S."/>
            <person name="Rose A."/>
            <person name="Stahlberg E."/>
            <person name="Terauchi A.M."/>
            <person name="Yang P."/>
            <person name="Ball S."/>
            <person name="Bowler C."/>
            <person name="Dieckmann C.L."/>
            <person name="Gladyshev V.N."/>
            <person name="Green P."/>
            <person name="Jorgensen R."/>
            <person name="Mayfield S."/>
            <person name="Mueller-Roeber B."/>
            <person name="Rajamani S."/>
            <person name="Sayre R.T."/>
            <person name="Brokstein P."/>
            <person name="Dubchak I."/>
            <person name="Goodstein D."/>
            <person name="Hornick L."/>
            <person name="Huang Y.W."/>
            <person name="Jhaveri J."/>
            <person name="Luo Y."/>
            <person name="Martinez D."/>
            <person name="Ngau W.C."/>
            <person name="Otillar B."/>
            <person name="Poliakov A."/>
            <person name="Porter A."/>
            <person name="Szajkowski L."/>
            <person name="Werner G."/>
            <person name="Zhou K."/>
            <person name="Grigoriev I.V."/>
            <person name="Rokhsar D.S."/>
            <person name="Grossman A.R."/>
        </authorList>
    </citation>
    <scope>NUCLEOTIDE SEQUENCE [LARGE SCALE GENOMIC DNA]</scope>
    <source>
        <strain evidence="6">CC-503</strain>
    </source>
</reference>
<feature type="compositionally biased region" description="Low complexity" evidence="2">
    <location>
        <begin position="28"/>
        <end position="43"/>
    </location>
</feature>
<proteinExistence type="predicted"/>
<dbReference type="Gramene" id="PNW82796">
    <property type="protein sequence ID" value="PNW82796"/>
    <property type="gene ID" value="CHLRE_06g294600v5"/>
</dbReference>
<keyword evidence="1" id="KW-0862">Zinc</keyword>
<feature type="compositionally biased region" description="Gly residues" evidence="2">
    <location>
        <begin position="432"/>
        <end position="441"/>
    </location>
</feature>
<dbReference type="GO" id="GO:0043161">
    <property type="term" value="P:proteasome-mediated ubiquitin-dependent protein catabolic process"/>
    <property type="evidence" value="ECO:0000318"/>
    <property type="project" value="GO_Central"/>
</dbReference>
<dbReference type="GO" id="GO:0008270">
    <property type="term" value="F:zinc ion binding"/>
    <property type="evidence" value="ECO:0007669"/>
    <property type="project" value="UniProtKB-KW"/>
</dbReference>